<feature type="compositionally biased region" description="Pro residues" evidence="9">
    <location>
        <begin position="451"/>
        <end position="460"/>
    </location>
</feature>
<evidence type="ECO:0000313" key="11">
    <source>
        <dbReference type="EMBL" id="KAF2219075.1"/>
    </source>
</evidence>
<evidence type="ECO:0000256" key="9">
    <source>
        <dbReference type="SAM" id="MobiDB-lite"/>
    </source>
</evidence>
<feature type="compositionally biased region" description="Low complexity" evidence="9">
    <location>
        <begin position="11"/>
        <end position="34"/>
    </location>
</feature>
<evidence type="ECO:0000256" key="8">
    <source>
        <dbReference type="ARBA" id="ARBA00031747"/>
    </source>
</evidence>
<protein>
    <recommendedName>
        <fullName evidence="3">Transcription initiation factor TFIID subunit 4</fullName>
    </recommendedName>
    <alternativeName>
        <fullName evidence="8">TBP-associated factor 4</fullName>
    </alternativeName>
</protein>
<evidence type="ECO:0000256" key="3">
    <source>
        <dbReference type="ARBA" id="ARBA00017306"/>
    </source>
</evidence>
<dbReference type="Pfam" id="PF05236">
    <property type="entry name" value="TAF4"/>
    <property type="match status" value="1"/>
</dbReference>
<feature type="compositionally biased region" description="Basic and acidic residues" evidence="9">
    <location>
        <begin position="543"/>
        <end position="579"/>
    </location>
</feature>
<evidence type="ECO:0000256" key="7">
    <source>
        <dbReference type="ARBA" id="ARBA00025346"/>
    </source>
</evidence>
<evidence type="ECO:0000256" key="2">
    <source>
        <dbReference type="ARBA" id="ARBA00006178"/>
    </source>
</evidence>
<dbReference type="InterPro" id="IPR007900">
    <property type="entry name" value="TAF4_C"/>
</dbReference>
<dbReference type="EMBL" id="ML992521">
    <property type="protein sequence ID" value="KAF2219075.1"/>
    <property type="molecule type" value="Genomic_DNA"/>
</dbReference>
<proteinExistence type="inferred from homology"/>
<feature type="compositionally biased region" description="Basic and acidic residues" evidence="9">
    <location>
        <begin position="112"/>
        <end position="125"/>
    </location>
</feature>
<name>A0A6A6G047_9PEZI</name>
<evidence type="ECO:0000259" key="10">
    <source>
        <dbReference type="Pfam" id="PF05236"/>
    </source>
</evidence>
<evidence type="ECO:0000256" key="5">
    <source>
        <dbReference type="ARBA" id="ARBA00023163"/>
    </source>
</evidence>
<keyword evidence="6" id="KW-0539">Nucleus</keyword>
<evidence type="ECO:0000256" key="6">
    <source>
        <dbReference type="ARBA" id="ARBA00023242"/>
    </source>
</evidence>
<comment type="subcellular location">
    <subcellularLocation>
        <location evidence="1">Nucleus</location>
    </subcellularLocation>
</comment>
<dbReference type="OrthoDB" id="21060at2759"/>
<feature type="region of interest" description="Disordered" evidence="9">
    <location>
        <begin position="1"/>
        <end position="126"/>
    </location>
</feature>
<gene>
    <name evidence="11" type="ORF">BDZ85DRAFT_269308</name>
</gene>
<comment type="similarity">
    <text evidence="2">Belongs to the TAF4 family.</text>
</comment>
<comment type="function">
    <text evidence="7">Functions as a component of the DNA-binding general transcription factor complex TFIID. Binding of TFIID to a promoter (with or without TATA element) is the initial step in pre-initiation complex (PIC) formation. TFIID plays a key role in the regulation of gene expression by RNA polymerase II through different activities such as transcription activator interaction, core promoter recognition and selectivity, TFIIA and TFIIB interaction, chromatin modification (histone acetylation by TAF1), facilitation of DNA opening and initiation of transcription.</text>
</comment>
<evidence type="ECO:0000313" key="12">
    <source>
        <dbReference type="Proteomes" id="UP000799538"/>
    </source>
</evidence>
<accession>A0A6A6G047</accession>
<sequence length="614" mass="65696">MSHQMSPPQRPQQFQQQQQQQQQQRPFSPFQQQPAHSPPGIALPPAKRQRLSPGVGSPQLSNSPFPESPYGPYSAPAGSPPPFNVPQPHAYSASPPPTGVMGPPPRPTAEQKAAKEKEEKEKVTDISDISDAMWGSGVDLREEENYLSSTNRTFYGSQSFSQSFGDSQSTIVSPNNSFGALTQNLSGSQIQGSGPISQPPSSMESVEAEIERKHRDAAMKYAKEHEHHLRDPFLLGNSLRHKIHRIAVNQGVHLDVRGLYEPPKSAPKPPQRPQGVNGVYSVGDKDTGVAAIRADSIPETQHAFIEESARYADILSLVSLAANERLRSVIDDAHKIARGRQLGSHGVVPPDFADIATGQGQRSASVKPESVVGSAWDAAKTPPASADGKQETASFTSSLPLHLSNLAISEHKAEAARIKRRQERAAKAAAAAAASTAPDGETAIPGASPLTPAPGTPAPATPISNDSPANSIAPDKPLTKKEREKMAKAGQSEAVMHRAANSTAAMQLGFGKKAKKYSWMTGGSGAAAPTNPFAKPSKPSGGESKKEDRSGEVNGDVKKEKKGLGKERKFGDWREDGEQGKGVQLRDLVAVMERDGKSRRALELAWLKLEKEGQ</sequence>
<feature type="compositionally biased region" description="Pro residues" evidence="9">
    <location>
        <begin position="94"/>
        <end position="107"/>
    </location>
</feature>
<dbReference type="GO" id="GO:0006352">
    <property type="term" value="P:DNA-templated transcription initiation"/>
    <property type="evidence" value="ECO:0007669"/>
    <property type="project" value="InterPro"/>
</dbReference>
<evidence type="ECO:0000256" key="1">
    <source>
        <dbReference type="ARBA" id="ARBA00004123"/>
    </source>
</evidence>
<dbReference type="AlphaFoldDB" id="A0A6A6G047"/>
<feature type="region of interest" description="Disordered" evidence="9">
    <location>
        <begin position="521"/>
        <end position="582"/>
    </location>
</feature>
<evidence type="ECO:0000256" key="4">
    <source>
        <dbReference type="ARBA" id="ARBA00023015"/>
    </source>
</evidence>
<keyword evidence="4" id="KW-0805">Transcription regulation</keyword>
<keyword evidence="12" id="KW-1185">Reference proteome</keyword>
<organism evidence="11 12">
    <name type="scientific">Elsinoe ampelina</name>
    <dbReference type="NCBI Taxonomy" id="302913"/>
    <lineage>
        <taxon>Eukaryota</taxon>
        <taxon>Fungi</taxon>
        <taxon>Dikarya</taxon>
        <taxon>Ascomycota</taxon>
        <taxon>Pezizomycotina</taxon>
        <taxon>Dothideomycetes</taxon>
        <taxon>Dothideomycetidae</taxon>
        <taxon>Myriangiales</taxon>
        <taxon>Elsinoaceae</taxon>
        <taxon>Elsinoe</taxon>
    </lineage>
</organism>
<keyword evidence="5" id="KW-0804">Transcription</keyword>
<dbReference type="GO" id="GO:0005669">
    <property type="term" value="C:transcription factor TFIID complex"/>
    <property type="evidence" value="ECO:0007669"/>
    <property type="project" value="InterPro"/>
</dbReference>
<dbReference type="Proteomes" id="UP000799538">
    <property type="component" value="Unassembled WGS sequence"/>
</dbReference>
<feature type="region of interest" description="Disordered" evidence="9">
    <location>
        <begin position="427"/>
        <end position="495"/>
    </location>
</feature>
<reference evidence="12" key="1">
    <citation type="journal article" date="2020" name="Stud. Mycol.">
        <title>101 Dothideomycetes genomes: A test case for predicting lifestyles and emergence of pathogens.</title>
        <authorList>
            <person name="Haridas S."/>
            <person name="Albert R."/>
            <person name="Binder M."/>
            <person name="Bloem J."/>
            <person name="LaButti K."/>
            <person name="Salamov A."/>
            <person name="Andreopoulos B."/>
            <person name="Baker S."/>
            <person name="Barry K."/>
            <person name="Bills G."/>
            <person name="Bluhm B."/>
            <person name="Cannon C."/>
            <person name="Castanera R."/>
            <person name="Culley D."/>
            <person name="Daum C."/>
            <person name="Ezra D."/>
            <person name="Gonzalez J."/>
            <person name="Henrissat B."/>
            <person name="Kuo A."/>
            <person name="Liang C."/>
            <person name="Lipzen A."/>
            <person name="Lutzoni F."/>
            <person name="Magnuson J."/>
            <person name="Mondo S."/>
            <person name="Nolan M."/>
            <person name="Ohm R."/>
            <person name="Pangilinan J."/>
            <person name="Park H.-J."/>
            <person name="Ramirez L."/>
            <person name="Alfaro M."/>
            <person name="Sun H."/>
            <person name="Tritt A."/>
            <person name="Yoshinaga Y."/>
            <person name="Zwiers L.-H."/>
            <person name="Turgeon B."/>
            <person name="Goodwin S."/>
            <person name="Spatafora J."/>
            <person name="Crous P."/>
            <person name="Grigoriev I."/>
        </authorList>
    </citation>
    <scope>NUCLEOTIDE SEQUENCE [LARGE SCALE GENOMIC DNA]</scope>
    <source>
        <strain evidence="12">CECT 20119</strain>
    </source>
</reference>
<feature type="domain" description="Transcription initiation factor TFIID component TAF4 C-terminal" evidence="10">
    <location>
        <begin position="479"/>
        <end position="600"/>
    </location>
</feature>
<feature type="compositionally biased region" description="Basic and acidic residues" evidence="9">
    <location>
        <begin position="477"/>
        <end position="487"/>
    </location>
</feature>